<feature type="region of interest" description="Disordered" evidence="1">
    <location>
        <begin position="388"/>
        <end position="426"/>
    </location>
</feature>
<dbReference type="InterPro" id="IPR021264">
    <property type="entry name" value="AFUB_079030/YDR124W-like"/>
</dbReference>
<protein>
    <recommendedName>
        <fullName evidence="2">Subtelomeric hrmA-associated cluster protein AFUB-079030/YDR124W-like helical bundle domain-containing protein</fullName>
    </recommendedName>
</protein>
<evidence type="ECO:0000313" key="4">
    <source>
        <dbReference type="Proteomes" id="UP000316270"/>
    </source>
</evidence>
<dbReference type="EMBL" id="CP042188">
    <property type="protein sequence ID" value="QDS70068.1"/>
    <property type="molecule type" value="Genomic_DNA"/>
</dbReference>
<name>A0A517L366_9PEZI</name>
<sequence>MAIGNEVDSATFSDAFFCNSSGKKHSNAVAQPPGFGMIQFDPHPQFNPSSTPLSGESTSRPGQLARRSVTTIQPAPQQPDHASPVDVCSRAKERLDASARHHRPWALITTDERGNAQAILSNSRDEGFLHKMQQVFHSNKLTASLLQANDFDPGLYSIPSALHIGNPTASHRRNDSEQGHVRVGKRSAASLDQDSPSLEDDDQQCNVVSTVTLTLGAADAILAFFTTTFKAIQQQALKQILKAWIKELEPHKQKHHPYKGKVLPPYWPEQVGFVEPDHQRTEDRIAVAIHIIKFVQTDPKWASSNGIDILESSTNSIKLQFDDEPQEKFHKRKILLKQLYDVARQQSLVLKDEKDGDVPIAYQDPMETMRIKRQPRAKRQKTGIMRDLSETCEHSPISQSQSPDMSGETFVGSSTDVSPASVTPMNSLSPPYAAHFQPELEQHLQASHSNSHWDPAAFSQHRAATPQWSPTEFSQPLQIQNQMTYGVPPTMPQQPFSFTLPGCSPPAVQTPTPAPFESSPTDIEQYYTNQTQSPTHLNFNAISLSHGLGPTSDVKMAAQPTTAYNAWIEEPRWDPTPGSFDQQYQPPPNNQSQNY</sequence>
<dbReference type="STRING" id="50376.A0A517L366"/>
<evidence type="ECO:0000256" key="1">
    <source>
        <dbReference type="SAM" id="MobiDB-lite"/>
    </source>
</evidence>
<keyword evidence="4" id="KW-1185">Reference proteome</keyword>
<dbReference type="OrthoDB" id="5338458at2759"/>
<proteinExistence type="predicted"/>
<feature type="region of interest" description="Disordered" evidence="1">
    <location>
        <begin position="166"/>
        <end position="202"/>
    </location>
</feature>
<gene>
    <name evidence="3" type="ORF">FKW77_004418</name>
</gene>
<feature type="compositionally biased region" description="Polar residues" evidence="1">
    <location>
        <begin position="411"/>
        <end position="426"/>
    </location>
</feature>
<dbReference type="Pfam" id="PF11001">
    <property type="entry name" value="AFUB_07903_YDR124W_hel"/>
    <property type="match status" value="1"/>
</dbReference>
<dbReference type="PANTHER" id="PTHR36102">
    <property type="entry name" value="CHROMOSOME 10, WHOLE GENOME SHOTGUN SEQUENCE"/>
    <property type="match status" value="1"/>
</dbReference>
<feature type="region of interest" description="Disordered" evidence="1">
    <location>
        <begin position="22"/>
        <end position="86"/>
    </location>
</feature>
<dbReference type="Proteomes" id="UP000316270">
    <property type="component" value="Chromosome 4"/>
</dbReference>
<dbReference type="InterPro" id="IPR047092">
    <property type="entry name" value="AFUB_07903/YDR124W-like_hel"/>
</dbReference>
<organism evidence="3 4">
    <name type="scientific">Venturia effusa</name>
    <dbReference type="NCBI Taxonomy" id="50376"/>
    <lineage>
        <taxon>Eukaryota</taxon>
        <taxon>Fungi</taxon>
        <taxon>Dikarya</taxon>
        <taxon>Ascomycota</taxon>
        <taxon>Pezizomycotina</taxon>
        <taxon>Dothideomycetes</taxon>
        <taxon>Pleosporomycetidae</taxon>
        <taxon>Venturiales</taxon>
        <taxon>Venturiaceae</taxon>
        <taxon>Venturia</taxon>
    </lineage>
</organism>
<dbReference type="PANTHER" id="PTHR36102:SF1">
    <property type="entry name" value="YDR124W-LIKE HELICAL BUNDLE DOMAIN-CONTAINING PROTEIN"/>
    <property type="match status" value="1"/>
</dbReference>
<evidence type="ECO:0000313" key="3">
    <source>
        <dbReference type="EMBL" id="QDS70068.1"/>
    </source>
</evidence>
<evidence type="ECO:0000259" key="2">
    <source>
        <dbReference type="Pfam" id="PF11001"/>
    </source>
</evidence>
<feature type="domain" description="Subtelomeric hrmA-associated cluster protein AFUB-079030/YDR124W-like helical bundle" evidence="2">
    <location>
        <begin position="217"/>
        <end position="344"/>
    </location>
</feature>
<dbReference type="AlphaFoldDB" id="A0A517L366"/>
<feature type="region of interest" description="Disordered" evidence="1">
    <location>
        <begin position="568"/>
        <end position="595"/>
    </location>
</feature>
<reference evidence="3 4" key="1">
    <citation type="submission" date="2019-07" db="EMBL/GenBank/DDBJ databases">
        <title>Finished genome of Venturia effusa.</title>
        <authorList>
            <person name="Young C.A."/>
            <person name="Cox M.P."/>
            <person name="Ganley A.R.D."/>
            <person name="David W.J."/>
        </authorList>
    </citation>
    <scope>NUCLEOTIDE SEQUENCE [LARGE SCALE GENOMIC DNA]</scope>
    <source>
        <strain evidence="4">albino</strain>
    </source>
</reference>
<accession>A0A517L366</accession>
<feature type="compositionally biased region" description="Polar residues" evidence="1">
    <location>
        <begin position="46"/>
        <end position="61"/>
    </location>
</feature>